<dbReference type="InterPro" id="IPR007694">
    <property type="entry name" value="DNA_helicase_DnaB-like_C"/>
</dbReference>
<evidence type="ECO:0000313" key="3">
    <source>
        <dbReference type="Proteomes" id="UP000276345"/>
    </source>
</evidence>
<keyword evidence="2" id="KW-0067">ATP-binding</keyword>
<dbReference type="PANTHER" id="PTHR30153:SF2">
    <property type="entry name" value="REPLICATIVE DNA HELICASE"/>
    <property type="match status" value="1"/>
</dbReference>
<evidence type="ECO:0000313" key="2">
    <source>
        <dbReference type="EMBL" id="VEA09299.1"/>
    </source>
</evidence>
<organism evidence="2 3">
    <name type="scientific">Salmonella enterica subsp. enterica serovar Sanjuan</name>
    <dbReference type="NCBI Taxonomy" id="1160765"/>
    <lineage>
        <taxon>Bacteria</taxon>
        <taxon>Pseudomonadati</taxon>
        <taxon>Pseudomonadota</taxon>
        <taxon>Gammaproteobacteria</taxon>
        <taxon>Enterobacterales</taxon>
        <taxon>Enterobacteriaceae</taxon>
        <taxon>Salmonella</taxon>
    </lineage>
</organism>
<dbReference type="EMBL" id="LR134142">
    <property type="protein sequence ID" value="VEA09299.1"/>
    <property type="molecule type" value="Genomic_DNA"/>
</dbReference>
<dbReference type="Proteomes" id="UP000276345">
    <property type="component" value="Chromosome"/>
</dbReference>
<dbReference type="InterPro" id="IPR027417">
    <property type="entry name" value="P-loop_NTPase"/>
</dbReference>
<proteinExistence type="predicted"/>
<evidence type="ECO:0000259" key="1">
    <source>
        <dbReference type="PROSITE" id="PS51199"/>
    </source>
</evidence>
<reference evidence="2 3" key="1">
    <citation type="submission" date="2018-12" db="EMBL/GenBank/DDBJ databases">
        <authorList>
            <consortium name="Pathogen Informatics"/>
        </authorList>
    </citation>
    <scope>NUCLEOTIDE SEQUENCE [LARGE SCALE GENOMIC DNA]</scope>
    <source>
        <strain evidence="2 3">NCTC7406</strain>
    </source>
</reference>
<dbReference type="Gene3D" id="3.40.50.300">
    <property type="entry name" value="P-loop containing nucleotide triphosphate hydrolases"/>
    <property type="match status" value="1"/>
</dbReference>
<dbReference type="GO" id="GO:0005829">
    <property type="term" value="C:cytosol"/>
    <property type="evidence" value="ECO:0007669"/>
    <property type="project" value="TreeGrafter"/>
</dbReference>
<dbReference type="AlphaFoldDB" id="A0A3S5DC40"/>
<dbReference type="GO" id="GO:0003678">
    <property type="term" value="F:DNA helicase activity"/>
    <property type="evidence" value="ECO:0007669"/>
    <property type="project" value="UniProtKB-EC"/>
</dbReference>
<dbReference type="GO" id="GO:0016787">
    <property type="term" value="F:hydrolase activity"/>
    <property type="evidence" value="ECO:0007669"/>
    <property type="project" value="UniProtKB-KW"/>
</dbReference>
<keyword evidence="2" id="KW-0347">Helicase</keyword>
<feature type="domain" description="SF4 helicase" evidence="1">
    <location>
        <begin position="1"/>
        <end position="54"/>
    </location>
</feature>
<gene>
    <name evidence="2" type="primary">dnaB_3</name>
    <name evidence="2" type="ORF">NCTC7406_04537</name>
</gene>
<dbReference type="Pfam" id="PF03796">
    <property type="entry name" value="DnaB_C"/>
    <property type="match status" value="1"/>
</dbReference>
<accession>A0A3S5DC40</accession>
<keyword evidence="2" id="KW-0547">Nucleotide-binding</keyword>
<protein>
    <submittedName>
        <fullName evidence="2">DNA helicase</fullName>
        <ecNumber evidence="2">3.6.4.12</ecNumber>
    </submittedName>
</protein>
<dbReference type="PANTHER" id="PTHR30153">
    <property type="entry name" value="REPLICATIVE DNA HELICASE DNAB"/>
    <property type="match status" value="1"/>
</dbReference>
<keyword evidence="2" id="KW-0378">Hydrolase</keyword>
<name>A0A3S5DC40_SALET</name>
<dbReference type="EC" id="3.6.4.12" evidence="2"/>
<sequence length="57" mass="6445">MILFLYRDELYDPDTLDRGIAEVIVSKQRNGPVGTVRTRFISDQTRFESLALRGGAS</sequence>
<dbReference type="PROSITE" id="PS51199">
    <property type="entry name" value="SF4_HELICASE"/>
    <property type="match status" value="1"/>
</dbReference>
<dbReference type="GO" id="GO:0005524">
    <property type="term" value="F:ATP binding"/>
    <property type="evidence" value="ECO:0007669"/>
    <property type="project" value="InterPro"/>
</dbReference>
<dbReference type="GO" id="GO:0006260">
    <property type="term" value="P:DNA replication"/>
    <property type="evidence" value="ECO:0007669"/>
    <property type="project" value="InterPro"/>
</dbReference>